<dbReference type="InterPro" id="IPR011050">
    <property type="entry name" value="Pectin_lyase_fold/virulence"/>
</dbReference>
<dbReference type="PROSITE" id="PS51257">
    <property type="entry name" value="PROKAR_LIPOPROTEIN"/>
    <property type="match status" value="1"/>
</dbReference>
<dbReference type="SMART" id="SM00710">
    <property type="entry name" value="PbH1"/>
    <property type="match status" value="7"/>
</dbReference>
<dbReference type="KEGG" id="nia:A8C56_03040"/>
<evidence type="ECO:0000256" key="3">
    <source>
        <dbReference type="ARBA" id="ARBA00022729"/>
    </source>
</evidence>
<dbReference type="PANTHER" id="PTHR40088">
    <property type="entry name" value="PECTATE LYASE (EUROFUNG)"/>
    <property type="match status" value="1"/>
</dbReference>
<keyword evidence="6" id="KW-1185">Reference proteome</keyword>
<reference evidence="5 6" key="1">
    <citation type="submission" date="2016-05" db="EMBL/GenBank/DDBJ databases">
        <title>Niabella ginsenosidivorans BS26 whole genome sequencing.</title>
        <authorList>
            <person name="Im W.T."/>
            <person name="Siddiqi M.Z."/>
        </authorList>
    </citation>
    <scope>NUCLEOTIDE SEQUENCE [LARGE SCALE GENOMIC DNA]</scope>
    <source>
        <strain evidence="5 6">BS26</strain>
    </source>
</reference>
<dbReference type="STRING" id="1176587.A8C56_03040"/>
<dbReference type="InterPro" id="IPR012334">
    <property type="entry name" value="Pectin_lyas_fold"/>
</dbReference>
<dbReference type="SUPFAM" id="SSF51126">
    <property type="entry name" value="Pectin lyase-like"/>
    <property type="match status" value="1"/>
</dbReference>
<dbReference type="PANTHER" id="PTHR40088:SF2">
    <property type="entry name" value="SECRETED SUGAR HYDROLASE"/>
    <property type="match status" value="1"/>
</dbReference>
<dbReference type="Proteomes" id="UP000077667">
    <property type="component" value="Chromosome"/>
</dbReference>
<evidence type="ECO:0000313" key="5">
    <source>
        <dbReference type="EMBL" id="ANH83664.1"/>
    </source>
</evidence>
<dbReference type="EMBL" id="CP015772">
    <property type="protein sequence ID" value="ANH83664.1"/>
    <property type="molecule type" value="Genomic_DNA"/>
</dbReference>
<evidence type="ECO:0000256" key="4">
    <source>
        <dbReference type="SAM" id="SignalP"/>
    </source>
</evidence>
<dbReference type="GO" id="GO:0005576">
    <property type="term" value="C:extracellular region"/>
    <property type="evidence" value="ECO:0007669"/>
    <property type="project" value="UniProtKB-SubCell"/>
</dbReference>
<protein>
    <recommendedName>
        <fullName evidence="7">Right handed beta helix domain-containing protein</fullName>
    </recommendedName>
</protein>
<proteinExistence type="predicted"/>
<dbReference type="InterPro" id="IPR052052">
    <property type="entry name" value="Polysaccharide_Lyase_9"/>
</dbReference>
<dbReference type="OrthoDB" id="9795486at2"/>
<dbReference type="GO" id="GO:0016837">
    <property type="term" value="F:carbon-oxygen lyase activity, acting on polysaccharides"/>
    <property type="evidence" value="ECO:0007669"/>
    <property type="project" value="TreeGrafter"/>
</dbReference>
<organism evidence="5 6">
    <name type="scientific">Niabella ginsenosidivorans</name>
    <dbReference type="NCBI Taxonomy" id="1176587"/>
    <lineage>
        <taxon>Bacteria</taxon>
        <taxon>Pseudomonadati</taxon>
        <taxon>Bacteroidota</taxon>
        <taxon>Chitinophagia</taxon>
        <taxon>Chitinophagales</taxon>
        <taxon>Chitinophagaceae</taxon>
        <taxon>Niabella</taxon>
    </lineage>
</organism>
<evidence type="ECO:0000256" key="1">
    <source>
        <dbReference type="ARBA" id="ARBA00004613"/>
    </source>
</evidence>
<feature type="signal peptide" evidence="4">
    <location>
        <begin position="1"/>
        <end position="18"/>
    </location>
</feature>
<sequence length="516" mass="56018">MQMIRLMLGMLAVIAVTACSKASHLPADSSKKKTAHTWYIAENGNDEAAGNQNAPWRSINTALGRISGGDTIFVRAGVYYEKINFPRSGTPEHPVVLKAYPGERPMLDGTNRIVSGWEALVTLTNAQYIIMDGFDICNFTTGVKGADPEGIAVNGNSGHITIKNCNIYNIKNTATLDNWRSGHAILVIGNGKQAITDIEITGCTVHNTQTGTSENITLAGNVDGFRITHNKVFDTENIGIIIADGGGLNKGGDPVTNFARNGVVSDNELYNVSMANSTAIWGINNYGAIAIYICGGANTIVERNTVYNCDRGIGLVSENNDYPTKKVIVRNNFVYNNWRTGIYLGDYLNFTTAGTYDCCIVNNTLFQNNKVAGAFGEIEGEIRFTERCFNDTVRNNIIYARPVDVFIHKYTATGADNVIDNNLYFTTGTPQWIWNSVNEQPVTDWNAWKAVSGGDLHSTIGQDPLLVSITDPDLHLKAGSPARNTGVVISTDINGTTDIDGKPRIVNNKISKGAQQ</sequence>
<keyword evidence="3 4" id="KW-0732">Signal</keyword>
<dbReference type="InterPro" id="IPR006626">
    <property type="entry name" value="PbH1"/>
</dbReference>
<evidence type="ECO:0000313" key="6">
    <source>
        <dbReference type="Proteomes" id="UP000077667"/>
    </source>
</evidence>
<accession>A0A1A9IAS5</accession>
<feature type="chain" id="PRO_5008390123" description="Right handed beta helix domain-containing protein" evidence="4">
    <location>
        <begin position="19"/>
        <end position="516"/>
    </location>
</feature>
<evidence type="ECO:0008006" key="7">
    <source>
        <dbReference type="Google" id="ProtNLM"/>
    </source>
</evidence>
<name>A0A1A9IAS5_9BACT</name>
<dbReference type="Gene3D" id="2.160.20.10">
    <property type="entry name" value="Single-stranded right-handed beta-helix, Pectin lyase-like"/>
    <property type="match status" value="1"/>
</dbReference>
<comment type="subcellular location">
    <subcellularLocation>
        <location evidence="1">Secreted</location>
    </subcellularLocation>
</comment>
<keyword evidence="2" id="KW-0964">Secreted</keyword>
<gene>
    <name evidence="5" type="ORF">A8C56_03040</name>
</gene>
<evidence type="ECO:0000256" key="2">
    <source>
        <dbReference type="ARBA" id="ARBA00022525"/>
    </source>
</evidence>
<dbReference type="AlphaFoldDB" id="A0A1A9IAS5"/>